<feature type="transmembrane region" description="Helical" evidence="1">
    <location>
        <begin position="56"/>
        <end position="84"/>
    </location>
</feature>
<feature type="transmembrane region" description="Helical" evidence="1">
    <location>
        <begin position="154"/>
        <end position="172"/>
    </location>
</feature>
<reference evidence="2 3" key="1">
    <citation type="submission" date="2016-09" db="EMBL/GenBank/DDBJ databases">
        <title>Photobacterium proteolyticum sp. nov. a protease producing bacterium isolated from ocean sediments of Laizhou Bay.</title>
        <authorList>
            <person name="Li Y."/>
        </authorList>
    </citation>
    <scope>NUCLEOTIDE SEQUENCE [LARGE SCALE GENOMIC DNA]</scope>
    <source>
        <strain evidence="2 3">13-12</strain>
    </source>
</reference>
<accession>A0A1Q9GFH3</accession>
<feature type="transmembrane region" description="Helical" evidence="1">
    <location>
        <begin position="124"/>
        <end position="142"/>
    </location>
</feature>
<evidence type="ECO:0000313" key="2">
    <source>
        <dbReference type="EMBL" id="OLQ73135.1"/>
    </source>
</evidence>
<dbReference type="Proteomes" id="UP000186905">
    <property type="component" value="Unassembled WGS sequence"/>
</dbReference>
<feature type="transmembrane region" description="Helical" evidence="1">
    <location>
        <begin position="184"/>
        <end position="205"/>
    </location>
</feature>
<feature type="transmembrane region" description="Helical" evidence="1">
    <location>
        <begin position="12"/>
        <end position="36"/>
    </location>
</feature>
<keyword evidence="1" id="KW-0812">Transmembrane</keyword>
<proteinExistence type="predicted"/>
<name>A0A1Q9GFH3_9GAMM</name>
<dbReference type="AlphaFoldDB" id="A0A1Q9GFH3"/>
<organism evidence="2 3">
    <name type="scientific">Photobacterium proteolyticum</name>
    <dbReference type="NCBI Taxonomy" id="1903952"/>
    <lineage>
        <taxon>Bacteria</taxon>
        <taxon>Pseudomonadati</taxon>
        <taxon>Pseudomonadota</taxon>
        <taxon>Gammaproteobacteria</taxon>
        <taxon>Vibrionales</taxon>
        <taxon>Vibrionaceae</taxon>
        <taxon>Photobacterium</taxon>
    </lineage>
</organism>
<protein>
    <recommendedName>
        <fullName evidence="4">DUF998 domain-containing protein</fullName>
    </recommendedName>
</protein>
<keyword evidence="1" id="KW-0472">Membrane</keyword>
<dbReference type="EMBL" id="MJIL01000088">
    <property type="protein sequence ID" value="OLQ73135.1"/>
    <property type="molecule type" value="Genomic_DNA"/>
</dbReference>
<feature type="transmembrane region" description="Helical" evidence="1">
    <location>
        <begin position="96"/>
        <end position="118"/>
    </location>
</feature>
<sequence>MQLTEIMKFKIVLAPMWVNGFIFIPSTLFVCFLYYLGEPYIYEIMSDPITYFDGEVWTGFGSNIGIFIWASSSAIAIFCGIATLHAREDNTKPKFLILLGLLTLLLSLDDLFLIHDIILPHFGISEYIIYTFYAFSGLYIVFKYLNIISKTENFLFFIGGIMFCMSIFIDVIPSSPLLGFLEDAVKLIGIFAWSGYLIRTSLLFLNDCISPAST</sequence>
<comment type="caution">
    <text evidence="2">The sequence shown here is derived from an EMBL/GenBank/DDBJ whole genome shotgun (WGS) entry which is preliminary data.</text>
</comment>
<evidence type="ECO:0000256" key="1">
    <source>
        <dbReference type="SAM" id="Phobius"/>
    </source>
</evidence>
<keyword evidence="1" id="KW-1133">Transmembrane helix</keyword>
<evidence type="ECO:0000313" key="3">
    <source>
        <dbReference type="Proteomes" id="UP000186905"/>
    </source>
</evidence>
<dbReference type="RefSeq" id="WP_075766601.1">
    <property type="nucleotide sequence ID" value="NZ_MJIL01000088.1"/>
</dbReference>
<evidence type="ECO:0008006" key="4">
    <source>
        <dbReference type="Google" id="ProtNLM"/>
    </source>
</evidence>
<gene>
    <name evidence="2" type="ORF">BIT28_25245</name>
</gene>
<keyword evidence="3" id="KW-1185">Reference proteome</keyword>